<keyword evidence="2" id="KW-0240">DNA-directed RNA polymerase</keyword>
<reference evidence="7 8" key="1">
    <citation type="journal article" date="2020" name="Nat. Food">
        <title>A phased Vanilla planifolia genome enables genetic improvement of flavour and production.</title>
        <authorList>
            <person name="Hasing T."/>
            <person name="Tang H."/>
            <person name="Brym M."/>
            <person name="Khazi F."/>
            <person name="Huang T."/>
            <person name="Chambers A.H."/>
        </authorList>
    </citation>
    <scope>NUCLEOTIDE SEQUENCE [LARGE SCALE GENOMIC DNA]</scope>
    <source>
        <tissue evidence="7">Leaf</tissue>
    </source>
</reference>
<dbReference type="PANTHER" id="PTHR19376">
    <property type="entry name" value="DNA-DIRECTED RNA POLYMERASE"/>
    <property type="match status" value="1"/>
</dbReference>
<dbReference type="Proteomes" id="UP000636800">
    <property type="component" value="Chromosome 7"/>
</dbReference>
<dbReference type="Gene3D" id="4.10.860.120">
    <property type="entry name" value="RNA polymerase II, clamp domain"/>
    <property type="match status" value="1"/>
</dbReference>
<organism evidence="7 8">
    <name type="scientific">Vanilla planifolia</name>
    <name type="common">Vanilla</name>
    <dbReference type="NCBI Taxonomy" id="51239"/>
    <lineage>
        <taxon>Eukaryota</taxon>
        <taxon>Viridiplantae</taxon>
        <taxon>Streptophyta</taxon>
        <taxon>Embryophyta</taxon>
        <taxon>Tracheophyta</taxon>
        <taxon>Spermatophyta</taxon>
        <taxon>Magnoliopsida</taxon>
        <taxon>Liliopsida</taxon>
        <taxon>Asparagales</taxon>
        <taxon>Orchidaceae</taxon>
        <taxon>Vanilloideae</taxon>
        <taxon>Vanilleae</taxon>
        <taxon>Vanilla</taxon>
    </lineage>
</organism>
<feature type="domain" description="RNA polymerase Rpb1" evidence="6">
    <location>
        <begin position="163"/>
        <end position="300"/>
    </location>
</feature>
<evidence type="ECO:0000256" key="1">
    <source>
        <dbReference type="ARBA" id="ARBA00012418"/>
    </source>
</evidence>
<evidence type="ECO:0000259" key="6">
    <source>
        <dbReference type="Pfam" id="PF04997"/>
    </source>
</evidence>
<dbReference type="SUPFAM" id="SSF64484">
    <property type="entry name" value="beta and beta-prime subunits of DNA dependent RNA-polymerase"/>
    <property type="match status" value="1"/>
</dbReference>
<evidence type="ECO:0000313" key="8">
    <source>
        <dbReference type="Proteomes" id="UP000636800"/>
    </source>
</evidence>
<dbReference type="InterPro" id="IPR045867">
    <property type="entry name" value="DNA-dir_RpoC_beta_prime"/>
</dbReference>
<dbReference type="AlphaFoldDB" id="A0A835QIC9"/>
<keyword evidence="5" id="KW-0804">Transcription</keyword>
<dbReference type="EMBL" id="JADCNL010000007">
    <property type="protein sequence ID" value="KAG0473134.1"/>
    <property type="molecule type" value="Genomic_DNA"/>
</dbReference>
<sequence>MPISPVHHLEVEGRILHTIRAITCVGDFRNELKLIEHSQLLSKAEEKLNVLNHFEKASFPGPGLLLGSNGSPIECFDLDGSSQVDEIFIQAIKDADTVASSKGQPGSLVIMSSLLTFLSDLTILNHLLELQFFTGGPRLNRTKLDSWHASGSSLSDSAIREVSDLVDAKIGLPSTSSQCMTCGSTSVKECDGHFGVIKLPLAVYHPYLLPEIVHILNQICPGCKSFRKKARTKRRLFHSVRKKLLLYIRLKLSRLTRKILSGGLKDDIPYLKMKKHLSEEVGAIKNKSLCKYCAGSSIDWYPSVKFRISNRDVQGRKGLSIVAEVNEKLPKQFSSKSFSELLPKDFWNFIPKYHKQQRISCNCIYLSPWQ</sequence>
<dbReference type="InterPro" id="IPR044893">
    <property type="entry name" value="RNA_pol_Rpb1_clamp_domain"/>
</dbReference>
<evidence type="ECO:0000256" key="3">
    <source>
        <dbReference type="ARBA" id="ARBA00022679"/>
    </source>
</evidence>
<keyword evidence="4" id="KW-0548">Nucleotidyltransferase</keyword>
<proteinExistence type="predicted"/>
<dbReference type="Pfam" id="PF04997">
    <property type="entry name" value="RNA_pol_Rpb1_1"/>
    <property type="match status" value="1"/>
</dbReference>
<evidence type="ECO:0000256" key="5">
    <source>
        <dbReference type="ARBA" id="ARBA00023163"/>
    </source>
</evidence>
<dbReference type="InterPro" id="IPR007080">
    <property type="entry name" value="RNA_pol_Rpb1_1"/>
</dbReference>
<dbReference type="GO" id="GO:0003677">
    <property type="term" value="F:DNA binding"/>
    <property type="evidence" value="ECO:0007669"/>
    <property type="project" value="InterPro"/>
</dbReference>
<keyword evidence="3" id="KW-0808">Transferase</keyword>
<dbReference type="PANTHER" id="PTHR19376:SF36">
    <property type="entry name" value="DNA-DIRECTED RNA POLYMERASE IV SUBUNIT 1"/>
    <property type="match status" value="1"/>
</dbReference>
<name>A0A835QIC9_VANPL</name>
<dbReference type="GO" id="GO:0006351">
    <property type="term" value="P:DNA-templated transcription"/>
    <property type="evidence" value="ECO:0007669"/>
    <property type="project" value="InterPro"/>
</dbReference>
<accession>A0A835QIC9</accession>
<gene>
    <name evidence="7" type="ORF">HPP92_014991</name>
</gene>
<evidence type="ECO:0000256" key="4">
    <source>
        <dbReference type="ARBA" id="ARBA00022695"/>
    </source>
</evidence>
<keyword evidence="8" id="KW-1185">Reference proteome</keyword>
<feature type="non-terminal residue" evidence="7">
    <location>
        <position position="370"/>
    </location>
</feature>
<evidence type="ECO:0000313" key="7">
    <source>
        <dbReference type="EMBL" id="KAG0473134.1"/>
    </source>
</evidence>
<dbReference type="GO" id="GO:0003899">
    <property type="term" value="F:DNA-directed RNA polymerase activity"/>
    <property type="evidence" value="ECO:0007669"/>
    <property type="project" value="UniProtKB-EC"/>
</dbReference>
<protein>
    <recommendedName>
        <fullName evidence="1">DNA-directed RNA polymerase</fullName>
        <ecNumber evidence="1">2.7.7.6</ecNumber>
    </recommendedName>
</protein>
<dbReference type="GO" id="GO:0000428">
    <property type="term" value="C:DNA-directed RNA polymerase complex"/>
    <property type="evidence" value="ECO:0007669"/>
    <property type="project" value="UniProtKB-KW"/>
</dbReference>
<evidence type="ECO:0000256" key="2">
    <source>
        <dbReference type="ARBA" id="ARBA00022478"/>
    </source>
</evidence>
<comment type="caution">
    <text evidence="7">The sequence shown here is derived from an EMBL/GenBank/DDBJ whole genome shotgun (WGS) entry which is preliminary data.</text>
</comment>
<dbReference type="EC" id="2.7.7.6" evidence="1"/>